<gene>
    <name evidence="1" type="ORF">QRX50_39045</name>
</gene>
<reference evidence="1 2" key="1">
    <citation type="submission" date="2023-06" db="EMBL/GenBank/DDBJ databases">
        <authorList>
            <person name="Oyuntsetseg B."/>
            <person name="Kim S.B."/>
        </authorList>
    </citation>
    <scope>NUCLEOTIDE SEQUENCE [LARGE SCALE GENOMIC DNA]</scope>
    <source>
        <strain evidence="1 2">2-15</strain>
    </source>
</reference>
<name>A0A9Y2IBG7_9PSEU</name>
<dbReference type="AlphaFoldDB" id="A0A9Y2IBG7"/>
<dbReference type="KEGG" id="acab:QRX50_39045"/>
<dbReference type="EMBL" id="CP127294">
    <property type="protein sequence ID" value="WIX77345.1"/>
    <property type="molecule type" value="Genomic_DNA"/>
</dbReference>
<proteinExistence type="predicted"/>
<dbReference type="Proteomes" id="UP001236014">
    <property type="component" value="Chromosome"/>
</dbReference>
<evidence type="ECO:0000313" key="1">
    <source>
        <dbReference type="EMBL" id="WIX77345.1"/>
    </source>
</evidence>
<protein>
    <submittedName>
        <fullName evidence="1">Uncharacterized protein</fullName>
    </submittedName>
</protein>
<sequence>MLQDESDVWGSAMGSAAFPGAGLADSDYGGALTAFFDHGILVVEDVETPGRHEDWDSDTEPFHLDVDSLYVAVLASVDGPVRVDVFHCGPPAEFTDGLVLKLEGVLETPSARVVVQDLDDHAELRVGVFSRAQDLKVFVNDSKWVDRVVIVLTAR</sequence>
<organism evidence="1 2">
    <name type="scientific">Amycolatopsis carbonis</name>
    <dbReference type="NCBI Taxonomy" id="715471"/>
    <lineage>
        <taxon>Bacteria</taxon>
        <taxon>Bacillati</taxon>
        <taxon>Actinomycetota</taxon>
        <taxon>Actinomycetes</taxon>
        <taxon>Pseudonocardiales</taxon>
        <taxon>Pseudonocardiaceae</taxon>
        <taxon>Amycolatopsis</taxon>
    </lineage>
</organism>
<evidence type="ECO:0000313" key="2">
    <source>
        <dbReference type="Proteomes" id="UP001236014"/>
    </source>
</evidence>
<accession>A0A9Y2IBG7</accession>
<keyword evidence="2" id="KW-1185">Reference proteome</keyword>
<dbReference type="RefSeq" id="WP_285968086.1">
    <property type="nucleotide sequence ID" value="NZ_CP127294.1"/>
</dbReference>